<keyword evidence="6" id="KW-0256">Endoplasmic reticulum</keyword>
<dbReference type="EMBL" id="JASJQH010007942">
    <property type="protein sequence ID" value="KAK9696615.1"/>
    <property type="molecule type" value="Genomic_DNA"/>
</dbReference>
<comment type="function">
    <text evidence="9">Component of the signal recognition particle (SRP) complex, a ribonucleoprotein complex that mediates the cotranslational targeting of secretory and membrane proteins to the endoplasmic reticulum (ER).</text>
</comment>
<feature type="compositionally biased region" description="Basic residues" evidence="10">
    <location>
        <begin position="650"/>
        <end position="663"/>
    </location>
</feature>
<evidence type="ECO:0000259" key="11">
    <source>
        <dbReference type="Pfam" id="PF08492"/>
    </source>
</evidence>
<dbReference type="Pfam" id="PF08492">
    <property type="entry name" value="SRP72"/>
    <property type="match status" value="1"/>
</dbReference>
<evidence type="ECO:0000256" key="3">
    <source>
        <dbReference type="ARBA" id="ARBA00007676"/>
    </source>
</evidence>
<dbReference type="InterPro" id="IPR011990">
    <property type="entry name" value="TPR-like_helical_dom_sf"/>
</dbReference>
<evidence type="ECO:0000256" key="6">
    <source>
        <dbReference type="ARBA" id="ARBA00022824"/>
    </source>
</evidence>
<dbReference type="Gene3D" id="1.25.40.1040">
    <property type="match status" value="1"/>
</dbReference>
<evidence type="ECO:0000256" key="10">
    <source>
        <dbReference type="SAM" id="MobiDB-lite"/>
    </source>
</evidence>
<dbReference type="PANTHER" id="PTHR14094:SF9">
    <property type="entry name" value="SIGNAL RECOGNITION PARTICLE SUBUNIT SRP72"/>
    <property type="match status" value="1"/>
</dbReference>
<keyword evidence="8 9" id="KW-0687">Ribonucleoprotein</keyword>
<keyword evidence="5 9" id="KW-0963">Cytoplasm</keyword>
<dbReference type="SUPFAM" id="SSF48452">
    <property type="entry name" value="TPR-like"/>
    <property type="match status" value="2"/>
</dbReference>
<name>A0ABR2VSH7_9FUNG</name>
<dbReference type="InterPro" id="IPR013699">
    <property type="entry name" value="Signal_recog_part_SRP72_RNA-bd"/>
</dbReference>
<evidence type="ECO:0000256" key="2">
    <source>
        <dbReference type="ARBA" id="ARBA00004496"/>
    </source>
</evidence>
<evidence type="ECO:0000256" key="8">
    <source>
        <dbReference type="ARBA" id="ARBA00023274"/>
    </source>
</evidence>
<evidence type="ECO:0000256" key="7">
    <source>
        <dbReference type="ARBA" id="ARBA00023135"/>
    </source>
</evidence>
<evidence type="ECO:0000256" key="1">
    <source>
        <dbReference type="ARBA" id="ARBA00004240"/>
    </source>
</evidence>
<dbReference type="PIRSF" id="PIRSF038922">
    <property type="entry name" value="SRP72"/>
    <property type="match status" value="1"/>
</dbReference>
<dbReference type="InterPro" id="IPR026270">
    <property type="entry name" value="SRP72"/>
</dbReference>
<dbReference type="Pfam" id="PF17004">
    <property type="entry name" value="SRP_TPR_like"/>
    <property type="match status" value="1"/>
</dbReference>
<accession>A0ABR2VSH7</accession>
<dbReference type="Gene3D" id="1.25.40.10">
    <property type="entry name" value="Tetratricopeptide repeat domain"/>
    <property type="match status" value="2"/>
</dbReference>
<keyword evidence="13" id="KW-1185">Reference proteome</keyword>
<evidence type="ECO:0000256" key="9">
    <source>
        <dbReference type="PIRNR" id="PIRNR038922"/>
    </source>
</evidence>
<feature type="compositionally biased region" description="Basic and acidic residues" evidence="10">
    <location>
        <begin position="579"/>
        <end position="591"/>
    </location>
</feature>
<keyword evidence="7 9" id="KW-0733">Signal recognition particle</keyword>
<comment type="similarity">
    <text evidence="3 9">Belongs to the SRP72 family.</text>
</comment>
<protein>
    <recommendedName>
        <fullName evidence="4 9">Signal recognition particle subunit SRP72</fullName>
    </recommendedName>
</protein>
<dbReference type="Proteomes" id="UP001479436">
    <property type="component" value="Unassembled WGS sequence"/>
</dbReference>
<feature type="compositionally biased region" description="Low complexity" evidence="10">
    <location>
        <begin position="633"/>
        <end position="649"/>
    </location>
</feature>
<feature type="compositionally biased region" description="Basic and acidic residues" evidence="10">
    <location>
        <begin position="544"/>
        <end position="558"/>
    </location>
</feature>
<feature type="compositionally biased region" description="Gly residues" evidence="10">
    <location>
        <begin position="610"/>
        <end position="620"/>
    </location>
</feature>
<feature type="domain" description="Signal recognition particle SRP72 subunit RNA-binding" evidence="11">
    <location>
        <begin position="544"/>
        <end position="594"/>
    </location>
</feature>
<evidence type="ECO:0000256" key="4">
    <source>
        <dbReference type="ARBA" id="ARBA00018350"/>
    </source>
</evidence>
<gene>
    <name evidence="12" type="primary">srp72</name>
    <name evidence="12" type="ORF">K7432_012369</name>
</gene>
<feature type="compositionally biased region" description="Basic residues" evidence="10">
    <location>
        <begin position="592"/>
        <end position="601"/>
    </location>
</feature>
<dbReference type="PANTHER" id="PTHR14094">
    <property type="entry name" value="SIGNAL RECOGNITION PARTICLE 72"/>
    <property type="match status" value="1"/>
</dbReference>
<dbReference type="InterPro" id="IPR031545">
    <property type="entry name" value="SRP72_TPR-like"/>
</dbReference>
<sequence>MPDHDSLTLLFSELERLLNLVEYEKATKVCNKILKLNPEDRDALHVKIVTLIRLENYKEALKVFETTKNAEIKALVFEKAYCLYRDHQLEEALKIVRQALKETQSQEFSLRHLEAQITYRMEDYISCIEIYYNLLQEVSEQQEEYLDILTNYNAVKGAILMSGMKLDDKYAITDPCQTYELAFNSACIWVAKGDLGKAETLLETARSMCRVSLSGEDYTEEEIEQELSSIVIQLAYVYQMQGKTQQAVEMYSSVLKTKNADATVVAISANNLVAIKKKEDLFESVKKLRVATADNIQQKLFKSQRRIIAINNALLMLYMNKHGACRETVKKLISVYPDTDIPHLINASNHLAQKNVTKTLEELQAQAGDSSSLAIQFAIIQLQALQSNFTEALQTLEAYTNTLKDDIQKYRPGLVGLKVWLLEQSGQGEMGAKILNDACEIWQSVSDEHHPPAAIIKQTANFKLKSNRAEDAALDFEKLVRADPSDYQAIAGLIMSYAECKPSLAEKYESSLPPISGLLSHIDSDSLEVVVPGVKKSYVKKTLSKADSKKTANNEDKKLKKRKRKPLLPKNYDPSVTPDPERWLPKRERAAYRPKGKKKNLKGASQGSASAGGGGLGGTGSANIHGVAKTNSTPTAPVAAPTPSTQAPKPKSKPKKKKKGTKF</sequence>
<evidence type="ECO:0000256" key="5">
    <source>
        <dbReference type="ARBA" id="ARBA00022490"/>
    </source>
</evidence>
<proteinExistence type="inferred from homology"/>
<reference evidence="12 13" key="1">
    <citation type="submission" date="2023-04" db="EMBL/GenBank/DDBJ databases">
        <title>Genome of Basidiobolus ranarum AG-B5.</title>
        <authorList>
            <person name="Stajich J.E."/>
            <person name="Carter-House D."/>
            <person name="Gryganskyi A."/>
        </authorList>
    </citation>
    <scope>NUCLEOTIDE SEQUENCE [LARGE SCALE GENOMIC DNA]</scope>
    <source>
        <strain evidence="12 13">AG-B5</strain>
    </source>
</reference>
<comment type="caution">
    <text evidence="12">The sequence shown here is derived from an EMBL/GenBank/DDBJ whole genome shotgun (WGS) entry which is preliminary data.</text>
</comment>
<evidence type="ECO:0000313" key="12">
    <source>
        <dbReference type="EMBL" id="KAK9696615.1"/>
    </source>
</evidence>
<evidence type="ECO:0000313" key="13">
    <source>
        <dbReference type="Proteomes" id="UP001479436"/>
    </source>
</evidence>
<comment type="subcellular location">
    <subcellularLocation>
        <location evidence="2 9">Cytoplasm</location>
    </subcellularLocation>
    <subcellularLocation>
        <location evidence="1">Endoplasmic reticulum</location>
    </subcellularLocation>
</comment>
<organism evidence="12 13">
    <name type="scientific">Basidiobolus ranarum</name>
    <dbReference type="NCBI Taxonomy" id="34480"/>
    <lineage>
        <taxon>Eukaryota</taxon>
        <taxon>Fungi</taxon>
        <taxon>Fungi incertae sedis</taxon>
        <taxon>Zoopagomycota</taxon>
        <taxon>Entomophthoromycotina</taxon>
        <taxon>Basidiobolomycetes</taxon>
        <taxon>Basidiobolales</taxon>
        <taxon>Basidiobolaceae</taxon>
        <taxon>Basidiobolus</taxon>
    </lineage>
</organism>
<feature type="region of interest" description="Disordered" evidence="10">
    <location>
        <begin position="541"/>
        <end position="663"/>
    </location>
</feature>